<evidence type="ECO:0000256" key="1">
    <source>
        <dbReference type="ARBA" id="ARBA00022490"/>
    </source>
</evidence>
<dbReference type="NCBIfam" id="TIGR00129">
    <property type="entry name" value="fdhD_narQ"/>
    <property type="match status" value="1"/>
</dbReference>
<comment type="caution">
    <text evidence="4">The sequence shown here is derived from an EMBL/GenBank/DDBJ whole genome shotgun (WGS) entry which is preliminary data.</text>
</comment>
<gene>
    <name evidence="3" type="primary">fdhD</name>
    <name evidence="4" type="ORF">AMD02_07405</name>
</gene>
<evidence type="ECO:0000256" key="2">
    <source>
        <dbReference type="ARBA" id="ARBA00023150"/>
    </source>
</evidence>
<dbReference type="Gene3D" id="3.10.20.10">
    <property type="match status" value="1"/>
</dbReference>
<protein>
    <recommendedName>
        <fullName evidence="3">Sulfur carrier protein FdhD</fullName>
    </recommendedName>
</protein>
<comment type="function">
    <text evidence="3">Required for formate dehydrogenase (FDH) activity. Acts as a sulfur carrier protein that transfers sulfur from IscS to the molybdenum cofactor prior to its insertion into FDH.</text>
</comment>
<organism evidence="4">
    <name type="scientific">Halalkalibacterium halodurans</name>
    <name type="common">Bacillus halodurans</name>
    <dbReference type="NCBI Taxonomy" id="86665"/>
    <lineage>
        <taxon>Bacteria</taxon>
        <taxon>Bacillati</taxon>
        <taxon>Bacillota</taxon>
        <taxon>Bacilli</taxon>
        <taxon>Bacillales</taxon>
        <taxon>Bacillaceae</taxon>
        <taxon>Halalkalibacterium (ex Joshi et al. 2022)</taxon>
    </lineage>
</organism>
<reference evidence="4" key="1">
    <citation type="submission" date="2015-08" db="EMBL/GenBank/DDBJ databases">
        <title>Complete DNA Sequence of Pseudomonas syringae pv. actinidiae, the Causal Agent of Kiwifruit Canker Disease.</title>
        <authorList>
            <person name="Rikkerink E.H.A."/>
            <person name="Fineran P.C."/>
        </authorList>
    </citation>
    <scope>NUCLEOTIDE SEQUENCE</scope>
    <source>
        <strain evidence="4">DSM 13666</strain>
    </source>
</reference>
<dbReference type="GeneID" id="87598039"/>
<dbReference type="SUPFAM" id="SSF53927">
    <property type="entry name" value="Cytidine deaminase-like"/>
    <property type="match status" value="1"/>
</dbReference>
<dbReference type="PATRIC" id="fig|136160.3.peg.1802"/>
<dbReference type="InterPro" id="IPR016193">
    <property type="entry name" value="Cytidine_deaminase-like"/>
</dbReference>
<keyword evidence="2 3" id="KW-0501">Molybdenum cofactor biosynthesis</keyword>
<dbReference type="GO" id="GO:0097163">
    <property type="term" value="F:sulfur carrier activity"/>
    <property type="evidence" value="ECO:0007669"/>
    <property type="project" value="UniProtKB-UniRule"/>
</dbReference>
<dbReference type="HAMAP" id="MF_00187">
    <property type="entry name" value="FdhD"/>
    <property type="match status" value="1"/>
</dbReference>
<keyword evidence="1 3" id="KW-0963">Cytoplasm</keyword>
<dbReference type="RefSeq" id="WP_053430926.1">
    <property type="nucleotide sequence ID" value="NZ_CP040441.1"/>
</dbReference>
<evidence type="ECO:0000256" key="3">
    <source>
        <dbReference type="HAMAP-Rule" id="MF_00187"/>
    </source>
</evidence>
<dbReference type="PANTHER" id="PTHR30592:SF1">
    <property type="entry name" value="SULFUR CARRIER PROTEIN FDHD"/>
    <property type="match status" value="1"/>
</dbReference>
<dbReference type="GO" id="GO:0016783">
    <property type="term" value="F:sulfurtransferase activity"/>
    <property type="evidence" value="ECO:0007669"/>
    <property type="project" value="InterPro"/>
</dbReference>
<name>A0A0M0KIL5_ALKHA</name>
<feature type="active site" description="Cysteine persulfide intermediate" evidence="3">
    <location>
        <position position="108"/>
    </location>
</feature>
<proteinExistence type="inferred from homology"/>
<dbReference type="Gene3D" id="3.40.140.10">
    <property type="entry name" value="Cytidine Deaminase, domain 2"/>
    <property type="match status" value="1"/>
</dbReference>
<accession>A0A4Y7WP34</accession>
<comment type="similarity">
    <text evidence="3">Belongs to the FdhD family.</text>
</comment>
<dbReference type="AlphaFoldDB" id="A0A0M0KIL5"/>
<dbReference type="PANTHER" id="PTHR30592">
    <property type="entry name" value="FORMATE DEHYDROGENASE"/>
    <property type="match status" value="1"/>
</dbReference>
<comment type="subcellular location">
    <subcellularLocation>
        <location evidence="3">Cytoplasm</location>
    </subcellularLocation>
</comment>
<feature type="binding site" evidence="3">
    <location>
        <begin position="247"/>
        <end position="252"/>
    </location>
    <ligand>
        <name>Mo-bis(molybdopterin guanine dinucleotide)</name>
        <dbReference type="ChEBI" id="CHEBI:60539"/>
    </ligand>
</feature>
<dbReference type="PIRSF" id="PIRSF015626">
    <property type="entry name" value="FdhD"/>
    <property type="match status" value="1"/>
</dbReference>
<accession>A0A0M0KIL5</accession>
<dbReference type="EMBL" id="LILD01000001">
    <property type="protein sequence ID" value="KOO38706.1"/>
    <property type="molecule type" value="Genomic_DNA"/>
</dbReference>
<dbReference type="GO" id="GO:0006777">
    <property type="term" value="P:Mo-molybdopterin cofactor biosynthetic process"/>
    <property type="evidence" value="ECO:0007669"/>
    <property type="project" value="UniProtKB-UniRule"/>
</dbReference>
<sequence length="270" mass="30330">MTNPMQATRKIISITDQNVVHREDQVAREYPLTIYVNDREFATMVCTQADLEEMVIGFLGSEGLIRFYKQDVASLSIDESRGFAYVSLTKELPTEWQFYSKRMIGSCCGKSRQSFYFHNDAKTAKTSTSRTTITPEQCFRLMEALQEQSVIFQQTGGVHNAALATPEQMLISRTDIGRHNALDKLYGYCLMNGVPVRDKVLLFSGRISSEVLLKAAKIGVGIMLSKSAPTELALTMAEELNVTTAGFIRDGRMNIYTVPERILTPKKEVQ</sequence>
<dbReference type="GO" id="GO:0005737">
    <property type="term" value="C:cytoplasm"/>
    <property type="evidence" value="ECO:0007669"/>
    <property type="project" value="UniProtKB-SubCell"/>
</dbReference>
<dbReference type="InterPro" id="IPR003786">
    <property type="entry name" value="FdhD"/>
</dbReference>
<dbReference type="Pfam" id="PF02634">
    <property type="entry name" value="FdhD-NarQ"/>
    <property type="match status" value="1"/>
</dbReference>
<evidence type="ECO:0000313" key="4">
    <source>
        <dbReference type="EMBL" id="KOO38706.1"/>
    </source>
</evidence>